<dbReference type="Gene3D" id="3.40.30.10">
    <property type="entry name" value="Glutaredoxin"/>
    <property type="match status" value="2"/>
</dbReference>
<comment type="caution">
    <text evidence="21">The sequence shown here is derived from an EMBL/GenBank/DDBJ whole genome shotgun (WGS) entry which is preliminary data.</text>
</comment>
<feature type="domain" description="Thioredoxin" evidence="20">
    <location>
        <begin position="1"/>
        <end position="128"/>
    </location>
</feature>
<evidence type="ECO:0000256" key="9">
    <source>
        <dbReference type="ARBA" id="ARBA00023136"/>
    </source>
</evidence>
<evidence type="ECO:0000256" key="18">
    <source>
        <dbReference type="SAM" id="MobiDB-lite"/>
    </source>
</evidence>
<keyword evidence="7" id="KW-0256">Endoplasmic reticulum</keyword>
<dbReference type="InterPro" id="IPR017937">
    <property type="entry name" value="Thioredoxin_CS"/>
</dbReference>
<evidence type="ECO:0000256" key="6">
    <source>
        <dbReference type="ARBA" id="ARBA00022729"/>
    </source>
</evidence>
<dbReference type="Pfam" id="PF13848">
    <property type="entry name" value="Thioredoxin_6"/>
    <property type="match status" value="1"/>
</dbReference>
<dbReference type="PANTHER" id="PTHR46426:SF1">
    <property type="entry name" value="PROTEIN DISULFIDE-ISOMERASE TMX3"/>
    <property type="match status" value="1"/>
</dbReference>
<dbReference type="GO" id="GO:0005789">
    <property type="term" value="C:endoplasmic reticulum membrane"/>
    <property type="evidence" value="ECO:0007669"/>
    <property type="project" value="UniProtKB-SubCell"/>
</dbReference>
<dbReference type="FunFam" id="3.40.30.10:FF:000121">
    <property type="entry name" value="protein disulfide-isomerase TMX3 isoform X1"/>
    <property type="match status" value="1"/>
</dbReference>
<dbReference type="FunFam" id="3.40.30.10:FF:000115">
    <property type="entry name" value="protein disulfide-isomerase TMX3 isoform X1"/>
    <property type="match status" value="1"/>
</dbReference>
<keyword evidence="5" id="KW-0812">Transmembrane</keyword>
<evidence type="ECO:0000256" key="16">
    <source>
        <dbReference type="ARBA" id="ARBA00078921"/>
    </source>
</evidence>
<proteinExistence type="inferred from homology"/>
<evidence type="ECO:0000256" key="8">
    <source>
        <dbReference type="ARBA" id="ARBA00022989"/>
    </source>
</evidence>
<dbReference type="SUPFAM" id="SSF52833">
    <property type="entry name" value="Thioredoxin-like"/>
    <property type="match status" value="2"/>
</dbReference>
<evidence type="ECO:0000313" key="21">
    <source>
        <dbReference type="EMBL" id="KAG8442246.1"/>
    </source>
</evidence>
<name>A0A8T2JIF4_9PIPI</name>
<comment type="catalytic activity">
    <reaction evidence="1">
        <text>Catalyzes the rearrangement of -S-S- bonds in proteins.</text>
        <dbReference type="EC" id="5.3.4.1"/>
    </reaction>
</comment>
<evidence type="ECO:0000256" key="14">
    <source>
        <dbReference type="ARBA" id="ARBA00045246"/>
    </source>
</evidence>
<evidence type="ECO:0000256" key="4">
    <source>
        <dbReference type="ARBA" id="ARBA00012723"/>
    </source>
</evidence>
<evidence type="ECO:0000256" key="2">
    <source>
        <dbReference type="ARBA" id="ARBA00004389"/>
    </source>
</evidence>
<gene>
    <name evidence="21" type="ORF">GDO86_011154</name>
</gene>
<feature type="region of interest" description="Disordered" evidence="18">
    <location>
        <begin position="401"/>
        <end position="452"/>
    </location>
</feature>
<feature type="chain" id="PRO_5035836008" description="Protein disulfide-isomerase TMX3" evidence="19">
    <location>
        <begin position="24"/>
        <end position="452"/>
    </location>
</feature>
<keyword evidence="22" id="KW-1185">Reference proteome</keyword>
<evidence type="ECO:0000259" key="20">
    <source>
        <dbReference type="PROSITE" id="PS51352"/>
    </source>
</evidence>
<organism evidence="21 22">
    <name type="scientific">Hymenochirus boettgeri</name>
    <name type="common">Congo dwarf clawed frog</name>
    <dbReference type="NCBI Taxonomy" id="247094"/>
    <lineage>
        <taxon>Eukaryota</taxon>
        <taxon>Metazoa</taxon>
        <taxon>Chordata</taxon>
        <taxon>Craniata</taxon>
        <taxon>Vertebrata</taxon>
        <taxon>Euteleostomi</taxon>
        <taxon>Amphibia</taxon>
        <taxon>Batrachia</taxon>
        <taxon>Anura</taxon>
        <taxon>Pipoidea</taxon>
        <taxon>Pipidae</taxon>
        <taxon>Pipinae</taxon>
        <taxon>Hymenochirus</taxon>
    </lineage>
</organism>
<dbReference type="OrthoDB" id="74910at2759"/>
<dbReference type="EC" id="5.3.4.1" evidence="4"/>
<sequence>MAAAGCILATVIFTFLPYCPVSALVEDLDDSFRENRKDDVWLVDFYAPWCGHCKKLEPIWNEVGLEMKVSGSPVRVGKMDATVYSNVASEYGVRGFPTIKLLKGDMAYNYRGQRTKEDIIEFANRVAGPLIRQLPSQQMFDHVRKRHSVFFVYVGVDSTLKEKFIEVASELIVYTYFFSASEDVLPEYVTLNEAPAVLVFKDSTYFVYDEYEDGDLSNWVNKERFEGYLSIDGFTLYELGDTGKLVAVAVIDDKNNSVEHARLKSIVQDVARNYRDHFHRDFQFGHMDGSDYINSLLMDELSVPSFVVLNTSNQQYFLPNKQIESIEDMIQFINSILDGTAEAQGGDGILQRIKRVAYDAKSTVVSVFKSSPLLGCFLFGLPLGVISIMCYGICTADTEDGPEEMTRKDVVDQNLSDEGSDEDQEEEKNRENATDMSDEDQQEKDLMEKKKD</sequence>
<feature type="signal peptide" evidence="19">
    <location>
        <begin position="1"/>
        <end position="23"/>
    </location>
</feature>
<dbReference type="EMBL" id="JAACNH010000005">
    <property type="protein sequence ID" value="KAG8442246.1"/>
    <property type="molecule type" value="Genomic_DNA"/>
</dbReference>
<dbReference type="PROSITE" id="PS51352">
    <property type="entry name" value="THIOREDOXIN_2"/>
    <property type="match status" value="1"/>
</dbReference>
<reference evidence="21" key="1">
    <citation type="thesis" date="2020" institute="ProQuest LLC" country="789 East Eisenhower Parkway, Ann Arbor, MI, USA">
        <title>Comparative Genomics and Chromosome Evolution.</title>
        <authorList>
            <person name="Mudd A.B."/>
        </authorList>
    </citation>
    <scope>NUCLEOTIDE SEQUENCE</scope>
    <source>
        <strain evidence="21">Female2</strain>
        <tissue evidence="21">Blood</tissue>
    </source>
</reference>
<comment type="subcellular location">
    <subcellularLocation>
        <location evidence="2">Endoplasmic reticulum membrane</location>
        <topology evidence="2">Single-pass membrane protein</topology>
    </subcellularLocation>
</comment>
<dbReference type="GO" id="GO:0003756">
    <property type="term" value="F:protein disulfide isomerase activity"/>
    <property type="evidence" value="ECO:0007669"/>
    <property type="project" value="UniProtKB-EC"/>
</dbReference>
<comment type="similarity">
    <text evidence="3">Belongs to the protein disulfide isomerase family.</text>
</comment>
<evidence type="ECO:0000256" key="1">
    <source>
        <dbReference type="ARBA" id="ARBA00001182"/>
    </source>
</evidence>
<keyword evidence="12" id="KW-0413">Isomerase</keyword>
<keyword evidence="10" id="KW-1015">Disulfide bond</keyword>
<feature type="compositionally biased region" description="Basic and acidic residues" evidence="18">
    <location>
        <begin position="443"/>
        <end position="452"/>
    </location>
</feature>
<keyword evidence="6 19" id="KW-0732">Signal</keyword>
<protein>
    <recommendedName>
        <fullName evidence="15">Protein disulfide-isomerase TMX3</fullName>
        <ecNumber evidence="4">5.3.4.1</ecNumber>
    </recommendedName>
    <alternativeName>
        <fullName evidence="16">Thioredoxin domain-containing protein 10</fullName>
    </alternativeName>
    <alternativeName>
        <fullName evidence="17">Thioredoxin-related transmembrane protein 3</fullName>
    </alternativeName>
</protein>
<dbReference type="CDD" id="cd03000">
    <property type="entry name" value="PDI_a_TMX3"/>
    <property type="match status" value="1"/>
</dbReference>
<comment type="function">
    <text evidence="14">Probable disulfide isomerase, which participates in the folding of proteins containing disulfide bonds. May act as a dithiol oxidase. Acts as a regulator of endoplasmic reticulum-mitochondria contact sites via its ability to regulate redox signals.</text>
</comment>
<dbReference type="Proteomes" id="UP000812440">
    <property type="component" value="Chromosome 6"/>
</dbReference>
<keyword evidence="9" id="KW-0472">Membrane</keyword>
<evidence type="ECO:0000256" key="3">
    <source>
        <dbReference type="ARBA" id="ARBA00006347"/>
    </source>
</evidence>
<keyword evidence="11" id="KW-0325">Glycoprotein</keyword>
<dbReference type="PRINTS" id="PR00421">
    <property type="entry name" value="THIOREDOXIN"/>
</dbReference>
<accession>A0A8T2JIF4</accession>
<dbReference type="InterPro" id="IPR052250">
    <property type="entry name" value="PDI_TMX3"/>
</dbReference>
<evidence type="ECO:0000313" key="22">
    <source>
        <dbReference type="Proteomes" id="UP000812440"/>
    </source>
</evidence>
<dbReference type="InterPro" id="IPR013766">
    <property type="entry name" value="Thioredoxin_domain"/>
</dbReference>
<evidence type="ECO:0000256" key="13">
    <source>
        <dbReference type="ARBA" id="ARBA00023284"/>
    </source>
</evidence>
<evidence type="ECO:0000256" key="15">
    <source>
        <dbReference type="ARBA" id="ARBA00067400"/>
    </source>
</evidence>
<evidence type="ECO:0000256" key="7">
    <source>
        <dbReference type="ARBA" id="ARBA00022824"/>
    </source>
</evidence>
<dbReference type="Pfam" id="PF00085">
    <property type="entry name" value="Thioredoxin"/>
    <property type="match status" value="1"/>
</dbReference>
<evidence type="ECO:0000256" key="5">
    <source>
        <dbReference type="ARBA" id="ARBA00022692"/>
    </source>
</evidence>
<keyword evidence="13" id="KW-0676">Redox-active center</keyword>
<dbReference type="AlphaFoldDB" id="A0A8T2JIF4"/>
<evidence type="ECO:0000256" key="19">
    <source>
        <dbReference type="SAM" id="SignalP"/>
    </source>
</evidence>
<dbReference type="PROSITE" id="PS00194">
    <property type="entry name" value="THIOREDOXIN_1"/>
    <property type="match status" value="1"/>
</dbReference>
<dbReference type="InterPro" id="IPR036249">
    <property type="entry name" value="Thioredoxin-like_sf"/>
</dbReference>
<evidence type="ECO:0000256" key="10">
    <source>
        <dbReference type="ARBA" id="ARBA00023157"/>
    </source>
</evidence>
<dbReference type="GO" id="GO:0009986">
    <property type="term" value="C:cell surface"/>
    <property type="evidence" value="ECO:0007669"/>
    <property type="project" value="TreeGrafter"/>
</dbReference>
<evidence type="ECO:0000256" key="12">
    <source>
        <dbReference type="ARBA" id="ARBA00023235"/>
    </source>
</evidence>
<keyword evidence="8" id="KW-1133">Transmembrane helix</keyword>
<evidence type="ECO:0000256" key="17">
    <source>
        <dbReference type="ARBA" id="ARBA00082271"/>
    </source>
</evidence>
<evidence type="ECO:0000256" key="11">
    <source>
        <dbReference type="ARBA" id="ARBA00023180"/>
    </source>
</evidence>
<dbReference type="PANTHER" id="PTHR46426">
    <property type="entry name" value="PROTEIN DISULFIDE-ISOMERASE TMX3"/>
    <property type="match status" value="1"/>
</dbReference>